<keyword evidence="15" id="KW-0966">Cell projection</keyword>
<name>A0ABS8CAC7_9BURK</name>
<evidence type="ECO:0000256" key="4">
    <source>
        <dbReference type="ARBA" id="ARBA00022448"/>
    </source>
</evidence>
<comment type="similarity">
    <text evidence="2 13">Belongs to the type III secretion exporter family.</text>
</comment>
<evidence type="ECO:0000256" key="10">
    <source>
        <dbReference type="ARBA" id="ARBA00023136"/>
    </source>
</evidence>
<reference evidence="15 16" key="1">
    <citation type="submission" date="2020-07" db="EMBL/GenBank/DDBJ databases">
        <title>Pusillimonas sp. nov., isolated from poultry manure in Taiwan.</title>
        <authorList>
            <person name="Lin S.-Y."/>
            <person name="Tang Y.-S."/>
            <person name="Young C.-C."/>
        </authorList>
    </citation>
    <scope>NUCLEOTIDE SEQUENCE [LARGE SCALE GENOMIC DNA]</scope>
    <source>
        <strain evidence="15 16">CC-YST705</strain>
    </source>
</reference>
<evidence type="ECO:0000256" key="6">
    <source>
        <dbReference type="ARBA" id="ARBA00022692"/>
    </source>
</evidence>
<dbReference type="Pfam" id="PF01312">
    <property type="entry name" value="Bac_export_2"/>
    <property type="match status" value="1"/>
</dbReference>
<keyword evidence="9 13" id="KW-1133">Transmembrane helix</keyword>
<feature type="transmembrane region" description="Helical" evidence="13">
    <location>
        <begin position="89"/>
        <end position="122"/>
    </location>
</feature>
<dbReference type="PRINTS" id="PR00950">
    <property type="entry name" value="TYPE3IMSPROT"/>
</dbReference>
<sequence length="381" mass="41812">MAEESDLEKTEAATPQRLEKAREEGQVARSRELNTFAILAVGAGGLWLMGGELAYMIIQIIQQNMWFDPSLLLSTDHMLLQAGKAAYQVLWGMAGLFGLLAVVAVLSSVALGGMVLSGKALAPKFERLNPLKGIKRMFSAHTLVELFKTLAKAAVIGTIGAWAILASMDEWLSLTRAPLHEALVGGIHRVALTCVSIVAALLLVVLIDVPWQLWSHYKKLRMSRQDVKQEHKESEGDPLLKGKIRQMQRAVAKRRMMAAVPSADVVVTNPQHYAVALSYQSQKWQAPRVVAKGSGLVAARIRELATENRVPLVRVPPLARALHHHVELEQEVPAALYEAVAQVLVWAYQLRAGAPSASTSAVHPEDIQVPPQWDPEESNRQ</sequence>
<evidence type="ECO:0000256" key="13">
    <source>
        <dbReference type="RuleBase" id="RU364091"/>
    </source>
</evidence>
<keyword evidence="7 13" id="KW-1005">Bacterial flagellum biogenesis</keyword>
<keyword evidence="5 13" id="KW-1003">Cell membrane</keyword>
<dbReference type="Proteomes" id="UP000776983">
    <property type="component" value="Unassembled WGS sequence"/>
</dbReference>
<feature type="transmembrane region" description="Helical" evidence="13">
    <location>
        <begin position="186"/>
        <end position="214"/>
    </location>
</feature>
<keyword evidence="16" id="KW-1185">Reference proteome</keyword>
<comment type="function">
    <text evidence="12 13">Required for formation of the rod structure in the basal body of the flagellar apparatus. Together with FliI and FliH, may constitute the export apparatus of flagellin.</text>
</comment>
<dbReference type="RefSeq" id="WP_226953053.1">
    <property type="nucleotide sequence ID" value="NZ_JACDXW010000002.1"/>
</dbReference>
<evidence type="ECO:0000313" key="16">
    <source>
        <dbReference type="Proteomes" id="UP000776983"/>
    </source>
</evidence>
<keyword evidence="4 13" id="KW-0813">Transport</keyword>
<gene>
    <name evidence="13 15" type="primary">flhB</name>
    <name evidence="15" type="ORF">H0484_03435</name>
</gene>
<proteinExistence type="inferred from homology"/>
<evidence type="ECO:0000256" key="3">
    <source>
        <dbReference type="ARBA" id="ARBA00021622"/>
    </source>
</evidence>
<dbReference type="Gene3D" id="6.10.250.2080">
    <property type="match status" value="1"/>
</dbReference>
<evidence type="ECO:0000256" key="2">
    <source>
        <dbReference type="ARBA" id="ARBA00010690"/>
    </source>
</evidence>
<dbReference type="PANTHER" id="PTHR30531">
    <property type="entry name" value="FLAGELLAR BIOSYNTHETIC PROTEIN FLHB"/>
    <property type="match status" value="1"/>
</dbReference>
<protein>
    <recommendedName>
        <fullName evidence="3 13">Flagellar biosynthetic protein FlhB</fullName>
    </recommendedName>
</protein>
<dbReference type="SUPFAM" id="SSF160544">
    <property type="entry name" value="EscU C-terminal domain-like"/>
    <property type="match status" value="1"/>
</dbReference>
<evidence type="ECO:0000256" key="8">
    <source>
        <dbReference type="ARBA" id="ARBA00022927"/>
    </source>
</evidence>
<feature type="region of interest" description="Disordered" evidence="14">
    <location>
        <begin position="359"/>
        <end position="381"/>
    </location>
</feature>
<evidence type="ECO:0000256" key="11">
    <source>
        <dbReference type="ARBA" id="ARBA00023225"/>
    </source>
</evidence>
<keyword evidence="8 13" id="KW-0653">Protein transport</keyword>
<evidence type="ECO:0000313" key="15">
    <source>
        <dbReference type="EMBL" id="MCB5362807.1"/>
    </source>
</evidence>
<keyword evidence="6 13" id="KW-0812">Transmembrane</keyword>
<accession>A0ABS8CAC7</accession>
<evidence type="ECO:0000256" key="9">
    <source>
        <dbReference type="ARBA" id="ARBA00022989"/>
    </source>
</evidence>
<keyword evidence="10 13" id="KW-0472">Membrane</keyword>
<evidence type="ECO:0000256" key="1">
    <source>
        <dbReference type="ARBA" id="ARBA00004651"/>
    </source>
</evidence>
<dbReference type="EMBL" id="JACDXW010000002">
    <property type="protein sequence ID" value="MCB5362807.1"/>
    <property type="molecule type" value="Genomic_DNA"/>
</dbReference>
<dbReference type="NCBIfam" id="TIGR00328">
    <property type="entry name" value="flhB"/>
    <property type="match status" value="1"/>
</dbReference>
<evidence type="ECO:0000256" key="5">
    <source>
        <dbReference type="ARBA" id="ARBA00022475"/>
    </source>
</evidence>
<feature type="region of interest" description="Disordered" evidence="14">
    <location>
        <begin position="1"/>
        <end position="25"/>
    </location>
</feature>
<dbReference type="Gene3D" id="3.40.1690.10">
    <property type="entry name" value="secretion proteins EscU"/>
    <property type="match status" value="1"/>
</dbReference>
<evidence type="ECO:0000256" key="14">
    <source>
        <dbReference type="SAM" id="MobiDB-lite"/>
    </source>
</evidence>
<feature type="transmembrane region" description="Helical" evidence="13">
    <location>
        <begin position="36"/>
        <end position="61"/>
    </location>
</feature>
<dbReference type="InterPro" id="IPR006135">
    <property type="entry name" value="T3SS_substrate_exporter"/>
</dbReference>
<evidence type="ECO:0000256" key="7">
    <source>
        <dbReference type="ARBA" id="ARBA00022795"/>
    </source>
</evidence>
<dbReference type="InterPro" id="IPR029025">
    <property type="entry name" value="T3SS_substrate_exporter_C"/>
</dbReference>
<dbReference type="InterPro" id="IPR006136">
    <property type="entry name" value="FlhB"/>
</dbReference>
<dbReference type="PANTHER" id="PTHR30531:SF12">
    <property type="entry name" value="FLAGELLAR BIOSYNTHETIC PROTEIN FLHB"/>
    <property type="match status" value="1"/>
</dbReference>
<keyword evidence="15" id="KW-0282">Flagellum</keyword>
<keyword evidence="11 13" id="KW-1006">Bacterial flagellum protein export</keyword>
<comment type="subcellular location">
    <subcellularLocation>
        <location evidence="1">Cell membrane</location>
        <topology evidence="1">Multi-pass membrane protein</topology>
    </subcellularLocation>
</comment>
<comment type="caution">
    <text evidence="15">The sequence shown here is derived from an EMBL/GenBank/DDBJ whole genome shotgun (WGS) entry which is preliminary data.</text>
</comment>
<feature type="transmembrane region" description="Helical" evidence="13">
    <location>
        <begin position="143"/>
        <end position="166"/>
    </location>
</feature>
<organism evidence="15 16">
    <name type="scientific">Mesopusillimonas faecipullorum</name>
    <dbReference type="NCBI Taxonomy" id="2755040"/>
    <lineage>
        <taxon>Bacteria</taxon>
        <taxon>Pseudomonadati</taxon>
        <taxon>Pseudomonadota</taxon>
        <taxon>Betaproteobacteria</taxon>
        <taxon>Burkholderiales</taxon>
        <taxon>Alcaligenaceae</taxon>
        <taxon>Mesopusillimonas</taxon>
    </lineage>
</organism>
<feature type="compositionally biased region" description="Basic and acidic residues" evidence="14">
    <location>
        <begin position="7"/>
        <end position="25"/>
    </location>
</feature>
<evidence type="ECO:0000256" key="12">
    <source>
        <dbReference type="ARBA" id="ARBA00025078"/>
    </source>
</evidence>
<keyword evidence="15" id="KW-0969">Cilium</keyword>